<dbReference type="PIRSF" id="PIRSF000349">
    <property type="entry name" value="SODismutase"/>
    <property type="match status" value="1"/>
</dbReference>
<dbReference type="EMBL" id="SPNC01000008">
    <property type="protein sequence ID" value="TFH97050.1"/>
    <property type="molecule type" value="Genomic_DNA"/>
</dbReference>
<dbReference type="Pfam" id="PF00081">
    <property type="entry name" value="Sod_Fe_N"/>
    <property type="match status" value="1"/>
</dbReference>
<comment type="function">
    <text evidence="5">Destroys radicals which are normally produced within the cells and which are toxic to biological systems.</text>
</comment>
<dbReference type="OrthoDB" id="9803125at2"/>
<dbReference type="PRINTS" id="PR01703">
    <property type="entry name" value="MNSODISMTASE"/>
</dbReference>
<dbReference type="FunFam" id="3.55.40.20:FF:000004">
    <property type="entry name" value="Superoxide dismutase [Fe]"/>
    <property type="match status" value="1"/>
</dbReference>
<keyword evidence="4 5" id="KW-0560">Oxidoreductase</keyword>
<name>A0A4Y8WRG2_9PORP</name>
<comment type="similarity">
    <text evidence="1 5">Belongs to the iron/manganese superoxide dismutase family.</text>
</comment>
<dbReference type="Gene3D" id="3.55.40.20">
    <property type="entry name" value="Iron/manganese superoxide dismutase, C-terminal domain"/>
    <property type="match status" value="1"/>
</dbReference>
<dbReference type="PANTHER" id="PTHR42769">
    <property type="entry name" value="SUPEROXIDE DISMUTASE"/>
    <property type="match status" value="1"/>
</dbReference>
<dbReference type="SUPFAM" id="SSF46609">
    <property type="entry name" value="Fe,Mn superoxide dismutase (SOD), N-terminal domain"/>
    <property type="match status" value="1"/>
</dbReference>
<dbReference type="EC" id="1.15.1.1" evidence="2 5"/>
<evidence type="ECO:0000256" key="1">
    <source>
        <dbReference type="ARBA" id="ARBA00008714"/>
    </source>
</evidence>
<dbReference type="PROSITE" id="PS00088">
    <property type="entry name" value="SOD_MN"/>
    <property type="match status" value="1"/>
</dbReference>
<dbReference type="GO" id="GO:0004784">
    <property type="term" value="F:superoxide dismutase activity"/>
    <property type="evidence" value="ECO:0007669"/>
    <property type="project" value="UniProtKB-EC"/>
</dbReference>
<keyword evidence="9" id="KW-1185">Reference proteome</keyword>
<feature type="domain" description="Manganese/iron superoxide dismutase C-terminal" evidence="7">
    <location>
        <begin position="89"/>
        <end position="190"/>
    </location>
</feature>
<evidence type="ECO:0000313" key="9">
    <source>
        <dbReference type="Proteomes" id="UP000297225"/>
    </source>
</evidence>
<evidence type="ECO:0000256" key="3">
    <source>
        <dbReference type="ARBA" id="ARBA00022723"/>
    </source>
</evidence>
<gene>
    <name evidence="8" type="ORF">E4P47_01180</name>
</gene>
<evidence type="ECO:0000256" key="5">
    <source>
        <dbReference type="RuleBase" id="RU000414"/>
    </source>
</evidence>
<evidence type="ECO:0000256" key="4">
    <source>
        <dbReference type="ARBA" id="ARBA00023002"/>
    </source>
</evidence>
<reference evidence="8 9" key="1">
    <citation type="submission" date="2019-03" db="EMBL/GenBank/DDBJ databases">
        <title>Porphyromonas levii Isolated from the Uterus of Dairy Cows.</title>
        <authorList>
            <person name="Francis A.M."/>
        </authorList>
    </citation>
    <scope>NUCLEOTIDE SEQUENCE [LARGE SCALE GENOMIC DNA]</scope>
    <source>
        <strain evidence="8 9">AF5678</strain>
    </source>
</reference>
<evidence type="ECO:0000259" key="7">
    <source>
        <dbReference type="Pfam" id="PF02777"/>
    </source>
</evidence>
<keyword evidence="3 5" id="KW-0479">Metal-binding</keyword>
<dbReference type="AlphaFoldDB" id="A0A4Y8WRG2"/>
<dbReference type="GO" id="GO:0046872">
    <property type="term" value="F:metal ion binding"/>
    <property type="evidence" value="ECO:0007669"/>
    <property type="project" value="UniProtKB-KW"/>
</dbReference>
<comment type="caution">
    <text evidence="8">The sequence shown here is derived from an EMBL/GenBank/DDBJ whole genome shotgun (WGS) entry which is preliminary data.</text>
</comment>
<dbReference type="Gene3D" id="1.10.287.990">
    <property type="entry name" value="Fe,Mn superoxide dismutase (SOD) domain"/>
    <property type="match status" value="1"/>
</dbReference>
<dbReference type="STRING" id="1122973.GCA_000379925_00325"/>
<dbReference type="InterPro" id="IPR019831">
    <property type="entry name" value="Mn/Fe_SOD_N"/>
</dbReference>
<dbReference type="InterPro" id="IPR036324">
    <property type="entry name" value="Mn/Fe_SOD_N_sf"/>
</dbReference>
<dbReference type="InterPro" id="IPR036314">
    <property type="entry name" value="SOD_C_sf"/>
</dbReference>
<dbReference type="Pfam" id="PF02777">
    <property type="entry name" value="Sod_Fe_C"/>
    <property type="match status" value="1"/>
</dbReference>
<dbReference type="SUPFAM" id="SSF54719">
    <property type="entry name" value="Fe,Mn superoxide dismutase (SOD), C-terminal domain"/>
    <property type="match status" value="1"/>
</dbReference>
<dbReference type="Proteomes" id="UP000297225">
    <property type="component" value="Unassembled WGS sequence"/>
</dbReference>
<evidence type="ECO:0000259" key="6">
    <source>
        <dbReference type="Pfam" id="PF00081"/>
    </source>
</evidence>
<sequence>MKFELVKLPYAPDALEPVISATTIGLHHGKHLQTYVNNLNKLIEGTEFANMELVDIVKKSEGGIFNNAGQTLNHNLYFTQFAPNKGGEPTGDLLKAIEAKWGSFAEFKKQFEADATALFGAGWAWLATDKDGNLSINKYSNAGNPVVDGLTPLFGADVWEHAYYVDFENRRAEHLGKIWDITNWDEVAKRYANR</sequence>
<dbReference type="InterPro" id="IPR019833">
    <property type="entry name" value="Mn/Fe_SOD_BS"/>
</dbReference>
<dbReference type="InterPro" id="IPR019832">
    <property type="entry name" value="Mn/Fe_SOD_C"/>
</dbReference>
<accession>A0A4Y8WRG2</accession>
<protein>
    <recommendedName>
        <fullName evidence="2 5">Superoxide dismutase</fullName>
        <ecNumber evidence="2 5">1.15.1.1</ecNumber>
    </recommendedName>
</protein>
<dbReference type="InterPro" id="IPR001189">
    <property type="entry name" value="Mn/Fe_SOD"/>
</dbReference>
<evidence type="ECO:0000313" key="8">
    <source>
        <dbReference type="EMBL" id="TFH97050.1"/>
    </source>
</evidence>
<dbReference type="PANTHER" id="PTHR42769:SF3">
    <property type="entry name" value="SUPEROXIDE DISMUTASE [FE] 2, CHLOROPLASTIC"/>
    <property type="match status" value="1"/>
</dbReference>
<organism evidence="8 9">
    <name type="scientific">Porphyromonas levii</name>
    <dbReference type="NCBI Taxonomy" id="28114"/>
    <lineage>
        <taxon>Bacteria</taxon>
        <taxon>Pseudomonadati</taxon>
        <taxon>Bacteroidota</taxon>
        <taxon>Bacteroidia</taxon>
        <taxon>Bacteroidales</taxon>
        <taxon>Porphyromonadaceae</taxon>
        <taxon>Porphyromonas</taxon>
    </lineage>
</organism>
<comment type="catalytic activity">
    <reaction evidence="5">
        <text>2 superoxide + 2 H(+) = H2O2 + O2</text>
        <dbReference type="Rhea" id="RHEA:20696"/>
        <dbReference type="ChEBI" id="CHEBI:15378"/>
        <dbReference type="ChEBI" id="CHEBI:15379"/>
        <dbReference type="ChEBI" id="CHEBI:16240"/>
        <dbReference type="ChEBI" id="CHEBI:18421"/>
        <dbReference type="EC" id="1.15.1.1"/>
    </reaction>
</comment>
<evidence type="ECO:0000256" key="2">
    <source>
        <dbReference type="ARBA" id="ARBA00012682"/>
    </source>
</evidence>
<feature type="domain" description="Manganese/iron superoxide dismutase N-terminal" evidence="6">
    <location>
        <begin position="2"/>
        <end position="81"/>
    </location>
</feature>
<proteinExistence type="inferred from homology"/>